<dbReference type="Proteomes" id="UP000198642">
    <property type="component" value="Unassembled WGS sequence"/>
</dbReference>
<dbReference type="RefSeq" id="WP_090232721.1">
    <property type="nucleotide sequence ID" value="NZ_FOJW01000001.1"/>
</dbReference>
<feature type="transmembrane region" description="Helical" evidence="1">
    <location>
        <begin position="27"/>
        <end position="51"/>
    </location>
</feature>
<name>A0A1I0VH72_9BACI</name>
<evidence type="ECO:0000313" key="2">
    <source>
        <dbReference type="EMBL" id="SFA74926.1"/>
    </source>
</evidence>
<gene>
    <name evidence="2" type="ORF">SAMN04488072_101378</name>
</gene>
<keyword evidence="1" id="KW-1133">Transmembrane helix</keyword>
<evidence type="ECO:0000313" key="3">
    <source>
        <dbReference type="Proteomes" id="UP000198642"/>
    </source>
</evidence>
<organism evidence="2 3">
    <name type="scientific">Lentibacillus halodurans</name>
    <dbReference type="NCBI Taxonomy" id="237679"/>
    <lineage>
        <taxon>Bacteria</taxon>
        <taxon>Bacillati</taxon>
        <taxon>Bacillota</taxon>
        <taxon>Bacilli</taxon>
        <taxon>Bacillales</taxon>
        <taxon>Bacillaceae</taxon>
        <taxon>Lentibacillus</taxon>
    </lineage>
</organism>
<dbReference type="InterPro" id="IPR018770">
    <property type="entry name" value="ChloroindolylP_hydrolase"/>
</dbReference>
<reference evidence="2 3" key="1">
    <citation type="submission" date="2016-10" db="EMBL/GenBank/DDBJ databases">
        <authorList>
            <person name="de Groot N.N."/>
        </authorList>
    </citation>
    <scope>NUCLEOTIDE SEQUENCE [LARGE SCALE GENOMIC DNA]</scope>
    <source>
        <strain evidence="2 3">CGMCC 1.3702</strain>
    </source>
</reference>
<keyword evidence="1" id="KW-0812">Transmembrane</keyword>
<keyword evidence="1" id="KW-0472">Membrane</keyword>
<protein>
    <submittedName>
        <fullName evidence="2">5-bromo-4-chloroindolyl phosphate hydrolysis protein</fullName>
    </submittedName>
</protein>
<keyword evidence="3" id="KW-1185">Reference proteome</keyword>
<evidence type="ECO:0000256" key="1">
    <source>
        <dbReference type="SAM" id="Phobius"/>
    </source>
</evidence>
<accession>A0A1I0VH72</accession>
<sequence>MRRFFQFLLQSLIGTSAAVLTGLISFFAFGTAVLMSALYAVIAGGACYFLIKELMFFRYLQQKELSRKEYKYINENLLEAKAKIKRLQRTLYSVRNWQQAKKYIKILVTVRKIYANTKKEPRRFYQAEVFYYKHLDSLVALMEKYAYLKSQPSRSKEINQALDETRQTITALGEAINKDLYVMLHDDVDTLQFELDVANQSFKKAVKEESEALK</sequence>
<dbReference type="EMBL" id="FOJW01000001">
    <property type="protein sequence ID" value="SFA74926.1"/>
    <property type="molecule type" value="Genomic_DNA"/>
</dbReference>
<dbReference type="STRING" id="237679.SAMN04488072_101378"/>
<dbReference type="AlphaFoldDB" id="A0A1I0VH72"/>
<dbReference type="Pfam" id="PF10112">
    <property type="entry name" value="Halogen_Hydrol"/>
    <property type="match status" value="1"/>
</dbReference>
<dbReference type="OrthoDB" id="2081028at2"/>
<proteinExistence type="predicted"/>